<dbReference type="InterPro" id="IPR039537">
    <property type="entry name" value="Retrotran_Ty1/copia-like"/>
</dbReference>
<protein>
    <recommendedName>
        <fullName evidence="2">Integrase catalytic domain-containing protein</fullName>
    </recommendedName>
</protein>
<evidence type="ECO:0000256" key="1">
    <source>
        <dbReference type="SAM" id="MobiDB-lite"/>
    </source>
</evidence>
<feature type="region of interest" description="Disordered" evidence="1">
    <location>
        <begin position="289"/>
        <end position="345"/>
    </location>
</feature>
<evidence type="ECO:0000259" key="2">
    <source>
        <dbReference type="PROSITE" id="PS50994"/>
    </source>
</evidence>
<dbReference type="GO" id="GO:0003676">
    <property type="term" value="F:nucleic acid binding"/>
    <property type="evidence" value="ECO:0007669"/>
    <property type="project" value="InterPro"/>
</dbReference>
<sequence length="447" mass="50587">MHQLPYPNSTSVTTKPLELVHTDLWGPAPMLSTEGYRYYISFVDSFSRFVWVFPLRFKSEAFNVFVQFHKMVELQFNTKLQCLQTDMGKEFLPILTYLKSLGVNYRLSCPYSHKQNGVAERKHRHLVETGLTLLAHAKMPLKFWVEAFQTAAILINNLPSPQLRFLSPFEILYRKKPNYHYFKSFGCACYPYLRPFQSQKFQFHSSKCVFLGYSLHHKGYKCLHSSGKIYLSQNVVFNELEFPFKSLFSSISGATPSSFYSLPTSVLHTVSPVCTNQAPIAASSRNVHQVASVQSTGSPEASHSSQASPEWRIASPTTENYTQQPTQPEAQPLNIHQSDQSRHPMVTRSKAGIFKPKTYSALCSSPFGLVAESEPRLHLVHLLLACAEAVGCKDTQLADSMLGKSGHQPILEETYCRESRIASRWGMKSRLSLLHNNINANGTYILI</sequence>
<dbReference type="Gene3D" id="3.30.420.10">
    <property type="entry name" value="Ribonuclease H-like superfamily/Ribonuclease H"/>
    <property type="match status" value="1"/>
</dbReference>
<dbReference type="GO" id="GO:0015074">
    <property type="term" value="P:DNA integration"/>
    <property type="evidence" value="ECO:0007669"/>
    <property type="project" value="InterPro"/>
</dbReference>
<dbReference type="Proteomes" id="UP000323000">
    <property type="component" value="Chromosome 2"/>
</dbReference>
<gene>
    <name evidence="3" type="ORF">EZV62_003875</name>
</gene>
<name>A0A5C7II21_9ROSI</name>
<dbReference type="OrthoDB" id="1938465at2759"/>
<comment type="caution">
    <text evidence="3">The sequence shown here is derived from an EMBL/GenBank/DDBJ whole genome shotgun (WGS) entry which is preliminary data.</text>
</comment>
<reference evidence="4" key="1">
    <citation type="journal article" date="2019" name="Gigascience">
        <title>De novo genome assembly of the endangered Acer yangbiense, a plant species with extremely small populations endemic to Yunnan Province, China.</title>
        <authorList>
            <person name="Yang J."/>
            <person name="Wariss H.M."/>
            <person name="Tao L."/>
            <person name="Zhang R."/>
            <person name="Yun Q."/>
            <person name="Hollingsworth P."/>
            <person name="Dao Z."/>
            <person name="Luo G."/>
            <person name="Guo H."/>
            <person name="Ma Y."/>
            <person name="Sun W."/>
        </authorList>
    </citation>
    <scope>NUCLEOTIDE SEQUENCE [LARGE SCALE GENOMIC DNA]</scope>
    <source>
        <strain evidence="4">cv. Malutang</strain>
    </source>
</reference>
<accession>A0A5C7II21</accession>
<evidence type="ECO:0000313" key="3">
    <source>
        <dbReference type="EMBL" id="TXG68940.1"/>
    </source>
</evidence>
<dbReference type="InterPro" id="IPR036397">
    <property type="entry name" value="RNaseH_sf"/>
</dbReference>
<dbReference type="InterPro" id="IPR001584">
    <property type="entry name" value="Integrase_cat-core"/>
</dbReference>
<dbReference type="InterPro" id="IPR012337">
    <property type="entry name" value="RNaseH-like_sf"/>
</dbReference>
<evidence type="ECO:0000313" key="4">
    <source>
        <dbReference type="Proteomes" id="UP000323000"/>
    </source>
</evidence>
<dbReference type="InterPro" id="IPR057670">
    <property type="entry name" value="SH3_retrovirus"/>
</dbReference>
<dbReference type="PANTHER" id="PTHR42648">
    <property type="entry name" value="TRANSPOSASE, PUTATIVE-RELATED"/>
    <property type="match status" value="1"/>
</dbReference>
<feature type="compositionally biased region" description="Polar residues" evidence="1">
    <location>
        <begin position="315"/>
        <end position="338"/>
    </location>
</feature>
<organism evidence="3 4">
    <name type="scientific">Acer yangbiense</name>
    <dbReference type="NCBI Taxonomy" id="1000413"/>
    <lineage>
        <taxon>Eukaryota</taxon>
        <taxon>Viridiplantae</taxon>
        <taxon>Streptophyta</taxon>
        <taxon>Embryophyta</taxon>
        <taxon>Tracheophyta</taxon>
        <taxon>Spermatophyta</taxon>
        <taxon>Magnoliopsida</taxon>
        <taxon>eudicotyledons</taxon>
        <taxon>Gunneridae</taxon>
        <taxon>Pentapetalae</taxon>
        <taxon>rosids</taxon>
        <taxon>malvids</taxon>
        <taxon>Sapindales</taxon>
        <taxon>Sapindaceae</taxon>
        <taxon>Hippocastanoideae</taxon>
        <taxon>Acereae</taxon>
        <taxon>Acer</taxon>
    </lineage>
</organism>
<keyword evidence="4" id="KW-1185">Reference proteome</keyword>
<dbReference type="PROSITE" id="PS50994">
    <property type="entry name" value="INTEGRASE"/>
    <property type="match status" value="1"/>
</dbReference>
<feature type="domain" description="Integrase catalytic" evidence="2">
    <location>
        <begin position="12"/>
        <end position="176"/>
    </location>
</feature>
<dbReference type="EMBL" id="VAHF01000002">
    <property type="protein sequence ID" value="TXG68940.1"/>
    <property type="molecule type" value="Genomic_DNA"/>
</dbReference>
<dbReference type="Pfam" id="PF25597">
    <property type="entry name" value="SH3_retrovirus"/>
    <property type="match status" value="1"/>
</dbReference>
<dbReference type="PANTHER" id="PTHR42648:SF26">
    <property type="entry name" value="INTEGRASE CATALYTIC DOMAIN-CONTAINING PROTEIN"/>
    <property type="match status" value="1"/>
</dbReference>
<feature type="compositionally biased region" description="Polar residues" evidence="1">
    <location>
        <begin position="289"/>
        <end position="308"/>
    </location>
</feature>
<dbReference type="Pfam" id="PF00665">
    <property type="entry name" value="rve"/>
    <property type="match status" value="1"/>
</dbReference>
<dbReference type="AlphaFoldDB" id="A0A5C7II21"/>
<proteinExistence type="predicted"/>
<dbReference type="SUPFAM" id="SSF53098">
    <property type="entry name" value="Ribonuclease H-like"/>
    <property type="match status" value="1"/>
</dbReference>